<dbReference type="Proteomes" id="UP000293852">
    <property type="component" value="Unassembled WGS sequence"/>
</dbReference>
<keyword evidence="2" id="KW-1185">Reference proteome</keyword>
<organism evidence="1 2">
    <name type="scientific">Xylanimonas ulmi</name>
    <dbReference type="NCBI Taxonomy" id="228973"/>
    <lineage>
        <taxon>Bacteria</taxon>
        <taxon>Bacillati</taxon>
        <taxon>Actinomycetota</taxon>
        <taxon>Actinomycetes</taxon>
        <taxon>Micrococcales</taxon>
        <taxon>Promicromonosporaceae</taxon>
        <taxon>Xylanimonas</taxon>
    </lineage>
</organism>
<protein>
    <submittedName>
        <fullName evidence="1">Uncharacterized protein</fullName>
    </submittedName>
</protein>
<evidence type="ECO:0000313" key="2">
    <source>
        <dbReference type="Proteomes" id="UP000293852"/>
    </source>
</evidence>
<name>A0A4Q7M6H5_9MICO</name>
<dbReference type="EMBL" id="SGWX01000001">
    <property type="protein sequence ID" value="RZS62683.1"/>
    <property type="molecule type" value="Genomic_DNA"/>
</dbReference>
<dbReference type="AlphaFoldDB" id="A0A4Q7M6H5"/>
<proteinExistence type="predicted"/>
<comment type="caution">
    <text evidence="1">The sequence shown here is derived from an EMBL/GenBank/DDBJ whole genome shotgun (WGS) entry which is preliminary data.</text>
</comment>
<accession>A0A4Q7M6H5</accession>
<evidence type="ECO:0000313" key="1">
    <source>
        <dbReference type="EMBL" id="RZS62683.1"/>
    </source>
</evidence>
<sequence>MLERRSLIGHNVAAVEEFARVRLECVSVRDAEHGQTAIEQVNRHGG</sequence>
<gene>
    <name evidence="1" type="ORF">EV386_3030</name>
</gene>
<reference evidence="1 2" key="1">
    <citation type="submission" date="2019-02" db="EMBL/GenBank/DDBJ databases">
        <title>Sequencing the genomes of 1000 actinobacteria strains.</title>
        <authorList>
            <person name="Klenk H.-P."/>
        </authorList>
    </citation>
    <scope>NUCLEOTIDE SEQUENCE [LARGE SCALE GENOMIC DNA]</scope>
    <source>
        <strain evidence="1 2">DSM 16932</strain>
    </source>
</reference>